<reference evidence="1 2" key="1">
    <citation type="submission" date="2015-05" db="EMBL/GenBank/DDBJ databases">
        <title>Genome sequencing and analysis of members of genus Stenotrophomonas.</title>
        <authorList>
            <person name="Patil P.P."/>
            <person name="Midha S."/>
            <person name="Patil P.B."/>
        </authorList>
    </citation>
    <scope>NUCLEOTIDE SEQUENCE [LARGE SCALE GENOMIC DNA]</scope>
    <source>
        <strain evidence="1 2">DSM 17805</strain>
    </source>
</reference>
<dbReference type="PATRIC" id="fig|266128.3.peg.1259"/>
<dbReference type="Gene3D" id="1.10.3790.10">
    <property type="entry name" value="NinB"/>
    <property type="match status" value="1"/>
</dbReference>
<accession>A0A0R0C4G6</accession>
<protein>
    <recommendedName>
        <fullName evidence="3">NinB family protein</fullName>
    </recommendedName>
</protein>
<dbReference type="InterPro" id="IPR008711">
    <property type="entry name" value="Recombinase_NinB"/>
</dbReference>
<organism evidence="1 2">
    <name type="scientific">Stenotrophomonas koreensis</name>
    <dbReference type="NCBI Taxonomy" id="266128"/>
    <lineage>
        <taxon>Bacteria</taxon>
        <taxon>Pseudomonadati</taxon>
        <taxon>Pseudomonadota</taxon>
        <taxon>Gammaproteobacteria</taxon>
        <taxon>Lysobacterales</taxon>
        <taxon>Lysobacteraceae</taxon>
        <taxon>Stenotrophomonas</taxon>
    </lineage>
</organism>
<evidence type="ECO:0008006" key="3">
    <source>
        <dbReference type="Google" id="ProtNLM"/>
    </source>
</evidence>
<dbReference type="STRING" id="266128.ABB25_00955"/>
<keyword evidence="2" id="KW-1185">Reference proteome</keyword>
<dbReference type="Pfam" id="PF05772">
    <property type="entry name" value="NinB"/>
    <property type="match status" value="1"/>
</dbReference>
<name>A0A0R0C4G6_9GAMM</name>
<comment type="caution">
    <text evidence="1">The sequence shown here is derived from an EMBL/GenBank/DDBJ whole genome shotgun (WGS) entry which is preliminary data.</text>
</comment>
<dbReference type="InterPro" id="IPR036619">
    <property type="entry name" value="NinB_sf"/>
</dbReference>
<proteinExistence type="predicted"/>
<gene>
    <name evidence="1" type="ORF">ABB25_00955</name>
</gene>
<dbReference type="Proteomes" id="UP000051254">
    <property type="component" value="Unassembled WGS sequence"/>
</dbReference>
<dbReference type="AlphaFoldDB" id="A0A0R0C4G6"/>
<evidence type="ECO:0000313" key="2">
    <source>
        <dbReference type="Proteomes" id="UP000051254"/>
    </source>
</evidence>
<evidence type="ECO:0000313" key="1">
    <source>
        <dbReference type="EMBL" id="KRG60846.1"/>
    </source>
</evidence>
<dbReference type="SUPFAM" id="SSF103370">
    <property type="entry name" value="NinB"/>
    <property type="match status" value="1"/>
</dbReference>
<sequence>MEQIEAGNDVEILLREPARTLCANSAMWATLADIAQQVDWPHTDSAGRWVIGKMTPESWKAVLTAGFEQETRMAQGVAGGTVMLGARTSQYSKRRMGEFIEFAHAFGADRGVRWSAKAAEELAMWAKPGRAAA</sequence>
<dbReference type="EMBL" id="LDJH01000002">
    <property type="protein sequence ID" value="KRG60846.1"/>
    <property type="molecule type" value="Genomic_DNA"/>
</dbReference>